<name>A0A1G7RVN2_9SPHN</name>
<sequence>MALIHERRQLVQQETGPLGRPADTWFTFSYSRVLDGDGEIAGLFIVTTEATERVLADAALKKSQADLHAANENSETARRGTHRRT</sequence>
<feature type="region of interest" description="Disordered" evidence="1">
    <location>
        <begin position="64"/>
        <end position="85"/>
    </location>
</feature>
<evidence type="ECO:0000313" key="2">
    <source>
        <dbReference type="EMBL" id="MWC44720.1"/>
    </source>
</evidence>
<accession>A0A1G7RVN2</accession>
<reference evidence="3 4" key="1">
    <citation type="submission" date="2016-10" db="EMBL/GenBank/DDBJ databases">
        <authorList>
            <person name="Varghese N."/>
            <person name="Submissions S."/>
        </authorList>
    </citation>
    <scope>NUCLEOTIDE SEQUENCE [LARGE SCALE GENOMIC DNA]</scope>
    <source>
        <strain evidence="3 4">S7-754</strain>
    </source>
</reference>
<evidence type="ECO:0000313" key="5">
    <source>
        <dbReference type="Proteomes" id="UP000436801"/>
    </source>
</evidence>
<organism evidence="3 4">
    <name type="scientific">Sphingomonas carotinifaciens</name>
    <dbReference type="NCBI Taxonomy" id="1166323"/>
    <lineage>
        <taxon>Bacteria</taxon>
        <taxon>Pseudomonadati</taxon>
        <taxon>Pseudomonadota</taxon>
        <taxon>Alphaproteobacteria</taxon>
        <taxon>Sphingomonadales</taxon>
        <taxon>Sphingomonadaceae</taxon>
        <taxon>Sphingomonas</taxon>
    </lineage>
</organism>
<evidence type="ECO:0000313" key="4">
    <source>
        <dbReference type="Proteomes" id="UP000323502"/>
    </source>
</evidence>
<dbReference type="OrthoDB" id="9087351at2"/>
<protein>
    <recommendedName>
        <fullName evidence="6">PAC domain-containing protein</fullName>
    </recommendedName>
</protein>
<reference evidence="2 5" key="2">
    <citation type="submission" date="2019-12" db="EMBL/GenBank/DDBJ databases">
        <authorList>
            <person name="Zheng J."/>
        </authorList>
    </citation>
    <scope>NUCLEOTIDE SEQUENCE [LARGE SCALE GENOMIC DNA]</scope>
    <source>
        <strain evidence="2 5">DSM 27347</strain>
    </source>
</reference>
<dbReference type="Gene3D" id="3.30.450.20">
    <property type="entry name" value="PAS domain"/>
    <property type="match status" value="1"/>
</dbReference>
<dbReference type="EMBL" id="WSUT01000005">
    <property type="protein sequence ID" value="MWC44720.1"/>
    <property type="molecule type" value="Genomic_DNA"/>
</dbReference>
<dbReference type="Proteomes" id="UP000323502">
    <property type="component" value="Unassembled WGS sequence"/>
</dbReference>
<dbReference type="EMBL" id="FNBI01000015">
    <property type="protein sequence ID" value="SDG14887.1"/>
    <property type="molecule type" value="Genomic_DNA"/>
</dbReference>
<keyword evidence="4" id="KW-1185">Reference proteome</keyword>
<dbReference type="AlphaFoldDB" id="A0A1G7RVN2"/>
<proteinExistence type="predicted"/>
<evidence type="ECO:0008006" key="6">
    <source>
        <dbReference type="Google" id="ProtNLM"/>
    </source>
</evidence>
<evidence type="ECO:0000313" key="3">
    <source>
        <dbReference type="EMBL" id="SDG14887.1"/>
    </source>
</evidence>
<dbReference type="Proteomes" id="UP000436801">
    <property type="component" value="Unassembled WGS sequence"/>
</dbReference>
<gene>
    <name evidence="2" type="ORF">GQR91_13845</name>
    <name evidence="3" type="ORF">SAMN05216557_11515</name>
</gene>
<evidence type="ECO:0000256" key="1">
    <source>
        <dbReference type="SAM" id="MobiDB-lite"/>
    </source>
</evidence>